<sequence length="213" mass="23082">MQTATQANTDKAQGFIPQLIILTLFWVGLQLVASWVKPGFDHIGQYISEINATGTPKAGVLGWVGFIPLAMIAFSLLVSIRSKLTLNRISYCGWLLLFLWPFGYLAAALAPCDAGCPADGSSSQAIHNVVSAASYYGFALGALLLALTPKASWPVRLALVLLAVVIVLGFLLMTSYPLVEIRGAIQRYTEIAQLAVFWLLLFLTHNPDKDDSL</sequence>
<evidence type="ECO:0000256" key="1">
    <source>
        <dbReference type="SAM" id="Phobius"/>
    </source>
</evidence>
<dbReference type="EMBL" id="PIPS01000003">
    <property type="protein sequence ID" value="RUO42645.1"/>
    <property type="molecule type" value="Genomic_DNA"/>
</dbReference>
<dbReference type="Pfam" id="PF06197">
    <property type="entry name" value="DUF998"/>
    <property type="match status" value="1"/>
</dbReference>
<dbReference type="Proteomes" id="UP000286680">
    <property type="component" value="Unassembled WGS sequence"/>
</dbReference>
<keyword evidence="1" id="KW-0812">Transmembrane</keyword>
<dbReference type="InterPro" id="IPR009339">
    <property type="entry name" value="DUF998"/>
</dbReference>
<protein>
    <submittedName>
        <fullName evidence="2">DUF998 domain-containing protein</fullName>
    </submittedName>
</protein>
<organism evidence="2 3">
    <name type="scientific">Idiomarina aquatica</name>
    <dbReference type="NCBI Taxonomy" id="1327752"/>
    <lineage>
        <taxon>Bacteria</taxon>
        <taxon>Pseudomonadati</taxon>
        <taxon>Pseudomonadota</taxon>
        <taxon>Gammaproteobacteria</taxon>
        <taxon>Alteromonadales</taxon>
        <taxon>Idiomarinaceae</taxon>
        <taxon>Idiomarina</taxon>
    </lineage>
</organism>
<evidence type="ECO:0000313" key="2">
    <source>
        <dbReference type="EMBL" id="RUO42645.1"/>
    </source>
</evidence>
<dbReference type="AlphaFoldDB" id="A0AA94EF81"/>
<evidence type="ECO:0000313" key="3">
    <source>
        <dbReference type="Proteomes" id="UP000286680"/>
    </source>
</evidence>
<reference evidence="3" key="1">
    <citation type="journal article" date="2018" name="Front. Microbiol.">
        <title>Genome-Based Analysis Reveals the Taxonomy and Diversity of the Family Idiomarinaceae.</title>
        <authorList>
            <person name="Liu Y."/>
            <person name="Lai Q."/>
            <person name="Shao Z."/>
        </authorList>
    </citation>
    <scope>NUCLEOTIDE SEQUENCE [LARGE SCALE GENOMIC DNA]</scope>
    <source>
        <strain evidence="3">SN-14</strain>
    </source>
</reference>
<keyword evidence="3" id="KW-1185">Reference proteome</keyword>
<feature type="transmembrane region" description="Helical" evidence="1">
    <location>
        <begin position="91"/>
        <end position="110"/>
    </location>
</feature>
<name>A0AA94EF81_9GAMM</name>
<keyword evidence="1" id="KW-1133">Transmembrane helix</keyword>
<feature type="transmembrane region" description="Helical" evidence="1">
    <location>
        <begin position="12"/>
        <end position="36"/>
    </location>
</feature>
<accession>A0AA94EF81</accession>
<proteinExistence type="predicted"/>
<gene>
    <name evidence="2" type="ORF">CWE23_10740</name>
</gene>
<keyword evidence="1" id="KW-0472">Membrane</keyword>
<comment type="caution">
    <text evidence="2">The sequence shown here is derived from an EMBL/GenBank/DDBJ whole genome shotgun (WGS) entry which is preliminary data.</text>
</comment>
<dbReference type="RefSeq" id="WP_105307799.1">
    <property type="nucleotide sequence ID" value="NZ_PIPS01000003.1"/>
</dbReference>
<feature type="transmembrane region" description="Helical" evidence="1">
    <location>
        <begin position="125"/>
        <end position="147"/>
    </location>
</feature>
<feature type="transmembrane region" description="Helical" evidence="1">
    <location>
        <begin position="159"/>
        <end position="179"/>
    </location>
</feature>
<feature type="transmembrane region" description="Helical" evidence="1">
    <location>
        <begin position="60"/>
        <end position="79"/>
    </location>
</feature>